<organism evidence="8 9">
    <name type="scientific">Bifidobacterium santillanense</name>
    <dbReference type="NCBI Taxonomy" id="2809028"/>
    <lineage>
        <taxon>Bacteria</taxon>
        <taxon>Bacillati</taxon>
        <taxon>Actinomycetota</taxon>
        <taxon>Actinomycetes</taxon>
        <taxon>Bifidobacteriales</taxon>
        <taxon>Bifidobacteriaceae</taxon>
        <taxon>Bifidobacterium</taxon>
    </lineage>
</organism>
<feature type="compositionally biased region" description="Low complexity" evidence="5">
    <location>
        <begin position="188"/>
        <end position="204"/>
    </location>
</feature>
<keyword evidence="1" id="KW-0805">Transcription regulation</keyword>
<dbReference type="PROSITE" id="PS50043">
    <property type="entry name" value="HTH_LUXR_2"/>
    <property type="match status" value="1"/>
</dbReference>
<keyword evidence="2" id="KW-0238">DNA-binding</keyword>
<evidence type="ECO:0000256" key="2">
    <source>
        <dbReference type="ARBA" id="ARBA00023125"/>
    </source>
</evidence>
<reference evidence="8 9" key="1">
    <citation type="journal article" date="2021" name="Environ. Microbiol.">
        <title>Genetic insights into the dark matter of the mammalian gut microbiota through targeted genome reconstruction.</title>
        <authorList>
            <person name="Lugli G.A."/>
            <person name="Alessandri G."/>
            <person name="Milani C."/>
            <person name="Viappiani A."/>
            <person name="Fontana F."/>
            <person name="Tarracchini C."/>
            <person name="Mancabelli L."/>
            <person name="Argentini C."/>
            <person name="Ruiz L."/>
            <person name="Margolles A."/>
            <person name="van Sinderen D."/>
            <person name="Turroni F."/>
            <person name="Ventura M."/>
        </authorList>
    </citation>
    <scope>NUCLEOTIDE SEQUENCE [LARGE SCALE GENOMIC DNA]</scope>
    <source>
        <strain evidence="8 9">MA2</strain>
    </source>
</reference>
<feature type="domain" description="Response regulatory" evidence="7">
    <location>
        <begin position="23"/>
        <end position="140"/>
    </location>
</feature>
<sequence length="275" mass="29246">MSLTGTDSGRAAAHRTGQPRRPVIALVDNDRMALLALSSLLTHAGFTIPWTAQLGAAAIQRCIRERDRPDVLLVDMALTDMTGVDVCRAVRRWTPTLPMIGMTAYDPAVYRDAAITAGATTVIPKDDFDGLVAAIREAAIEPGTDDSGAETRAPLPHQAATPRDPIPITASRGPISRHNGHDDAGVIPSVSSASSYAPSSTPRADAATPARSFALSPGQAAIMRLYADGRSTDEIAATLGISKGTIFSQVARVRDKLHARDRDEAVALCRRYLRM</sequence>
<keyword evidence="9" id="KW-1185">Reference proteome</keyword>
<dbReference type="SMART" id="SM00448">
    <property type="entry name" value="REC"/>
    <property type="match status" value="1"/>
</dbReference>
<proteinExistence type="predicted"/>
<dbReference type="EMBL" id="JAFEJS010000007">
    <property type="protein sequence ID" value="MBT1173208.1"/>
    <property type="molecule type" value="Genomic_DNA"/>
</dbReference>
<dbReference type="InterPro" id="IPR011006">
    <property type="entry name" value="CheY-like_superfamily"/>
</dbReference>
<feature type="modified residue" description="4-aspartylphosphate" evidence="4">
    <location>
        <position position="75"/>
    </location>
</feature>
<evidence type="ECO:0000313" key="8">
    <source>
        <dbReference type="EMBL" id="MBT1173208.1"/>
    </source>
</evidence>
<evidence type="ECO:0000313" key="9">
    <source>
        <dbReference type="Proteomes" id="UP000773064"/>
    </source>
</evidence>
<evidence type="ECO:0000259" key="7">
    <source>
        <dbReference type="PROSITE" id="PS50110"/>
    </source>
</evidence>
<keyword evidence="3" id="KW-0804">Transcription</keyword>
<dbReference type="InterPro" id="IPR036388">
    <property type="entry name" value="WH-like_DNA-bd_sf"/>
</dbReference>
<evidence type="ECO:0000256" key="1">
    <source>
        <dbReference type="ARBA" id="ARBA00023015"/>
    </source>
</evidence>
<dbReference type="InterPro" id="IPR016032">
    <property type="entry name" value="Sig_transdc_resp-reg_C-effctor"/>
</dbReference>
<dbReference type="PROSITE" id="PS50110">
    <property type="entry name" value="RESPONSE_REGULATORY"/>
    <property type="match status" value="1"/>
</dbReference>
<dbReference type="Gene3D" id="1.10.10.10">
    <property type="entry name" value="Winged helix-like DNA-binding domain superfamily/Winged helix DNA-binding domain"/>
    <property type="match status" value="1"/>
</dbReference>
<dbReference type="SUPFAM" id="SSF46894">
    <property type="entry name" value="C-terminal effector domain of the bipartite response regulators"/>
    <property type="match status" value="1"/>
</dbReference>
<dbReference type="PANTHER" id="PTHR44688:SF16">
    <property type="entry name" value="DNA-BINDING TRANSCRIPTIONAL ACTIVATOR DEVR_DOSR"/>
    <property type="match status" value="1"/>
</dbReference>
<dbReference type="PROSITE" id="PS00622">
    <property type="entry name" value="HTH_LUXR_1"/>
    <property type="match status" value="1"/>
</dbReference>
<dbReference type="Proteomes" id="UP000773064">
    <property type="component" value="Unassembled WGS sequence"/>
</dbReference>
<dbReference type="Pfam" id="PF00196">
    <property type="entry name" value="GerE"/>
    <property type="match status" value="1"/>
</dbReference>
<evidence type="ECO:0000256" key="4">
    <source>
        <dbReference type="PROSITE-ProRule" id="PRU00169"/>
    </source>
</evidence>
<dbReference type="SUPFAM" id="SSF52172">
    <property type="entry name" value="CheY-like"/>
    <property type="match status" value="1"/>
</dbReference>
<dbReference type="InterPro" id="IPR001789">
    <property type="entry name" value="Sig_transdc_resp-reg_receiver"/>
</dbReference>
<evidence type="ECO:0000256" key="3">
    <source>
        <dbReference type="ARBA" id="ARBA00023163"/>
    </source>
</evidence>
<protein>
    <submittedName>
        <fullName evidence="8">Response regulator transcription factor</fullName>
    </submittedName>
</protein>
<dbReference type="PRINTS" id="PR00038">
    <property type="entry name" value="HTHLUXR"/>
</dbReference>
<accession>A0ABS5UQG4</accession>
<gene>
    <name evidence="8" type="ORF">JS528_07555</name>
</gene>
<comment type="caution">
    <text evidence="8">The sequence shown here is derived from an EMBL/GenBank/DDBJ whole genome shotgun (WGS) entry which is preliminary data.</text>
</comment>
<keyword evidence="4" id="KW-0597">Phosphoprotein</keyword>
<evidence type="ECO:0000256" key="5">
    <source>
        <dbReference type="SAM" id="MobiDB-lite"/>
    </source>
</evidence>
<feature type="domain" description="HTH luxR-type" evidence="6">
    <location>
        <begin position="208"/>
        <end position="273"/>
    </location>
</feature>
<dbReference type="Gene3D" id="3.40.50.2300">
    <property type="match status" value="1"/>
</dbReference>
<dbReference type="SMART" id="SM00421">
    <property type="entry name" value="HTH_LUXR"/>
    <property type="match status" value="1"/>
</dbReference>
<name>A0ABS5UQG4_9BIFI</name>
<dbReference type="CDD" id="cd06170">
    <property type="entry name" value="LuxR_C_like"/>
    <property type="match status" value="1"/>
</dbReference>
<evidence type="ECO:0000259" key="6">
    <source>
        <dbReference type="PROSITE" id="PS50043"/>
    </source>
</evidence>
<dbReference type="InterPro" id="IPR000792">
    <property type="entry name" value="Tscrpt_reg_LuxR_C"/>
</dbReference>
<feature type="region of interest" description="Disordered" evidence="5">
    <location>
        <begin position="140"/>
        <end position="211"/>
    </location>
</feature>
<dbReference type="PANTHER" id="PTHR44688">
    <property type="entry name" value="DNA-BINDING TRANSCRIPTIONAL ACTIVATOR DEVR_DOSR"/>
    <property type="match status" value="1"/>
</dbReference>
<dbReference type="RefSeq" id="WP_214358472.1">
    <property type="nucleotide sequence ID" value="NZ_JAFEJS010000007.1"/>
</dbReference>
<dbReference type="Pfam" id="PF00072">
    <property type="entry name" value="Response_reg"/>
    <property type="match status" value="1"/>
</dbReference>